<dbReference type="GO" id="GO:0005886">
    <property type="term" value="C:plasma membrane"/>
    <property type="evidence" value="ECO:0007669"/>
    <property type="project" value="UniProtKB-SubCell"/>
</dbReference>
<name>A0A4V2URW6_9FIRM</name>
<comment type="subcellular location">
    <subcellularLocation>
        <location evidence="1">Cell membrane</location>
        <topology evidence="1">Multi-pass membrane protein</topology>
    </subcellularLocation>
</comment>
<accession>A0A4V2URW6</accession>
<evidence type="ECO:0000256" key="3">
    <source>
        <dbReference type="ARBA" id="ARBA00022692"/>
    </source>
</evidence>
<reference evidence="8 9" key="1">
    <citation type="submission" date="2019-03" db="EMBL/GenBank/DDBJ databases">
        <title>Genomic Encyclopedia of Type Strains, Phase IV (KMG-IV): sequencing the most valuable type-strain genomes for metagenomic binning, comparative biology and taxonomic classification.</title>
        <authorList>
            <person name="Goeker M."/>
        </authorList>
    </citation>
    <scope>NUCLEOTIDE SEQUENCE [LARGE SCALE GENOMIC DNA]</scope>
    <source>
        <strain evidence="8 9">DSM 29489</strain>
    </source>
</reference>
<feature type="transmembrane region" description="Helical" evidence="6">
    <location>
        <begin position="520"/>
        <end position="539"/>
    </location>
</feature>
<evidence type="ECO:0000256" key="6">
    <source>
        <dbReference type="SAM" id="Phobius"/>
    </source>
</evidence>
<organism evidence="8 9">
    <name type="scientific">Muricomes intestini</name>
    <dbReference type="NCBI Taxonomy" id="1796634"/>
    <lineage>
        <taxon>Bacteria</taxon>
        <taxon>Bacillati</taxon>
        <taxon>Bacillota</taxon>
        <taxon>Clostridia</taxon>
        <taxon>Lachnospirales</taxon>
        <taxon>Lachnospiraceae</taxon>
        <taxon>Muricomes</taxon>
    </lineage>
</organism>
<evidence type="ECO:0000313" key="8">
    <source>
        <dbReference type="EMBL" id="TCS79132.1"/>
    </source>
</evidence>
<dbReference type="Pfam" id="PF03176">
    <property type="entry name" value="MMPL"/>
    <property type="match status" value="2"/>
</dbReference>
<evidence type="ECO:0000256" key="5">
    <source>
        <dbReference type="ARBA" id="ARBA00023136"/>
    </source>
</evidence>
<keyword evidence="3 6" id="KW-0812">Transmembrane</keyword>
<evidence type="ECO:0000256" key="4">
    <source>
        <dbReference type="ARBA" id="ARBA00022989"/>
    </source>
</evidence>
<sequence>MVNVGKKIVKYRVAILILGILLLIPSALGYFKTKVNYDILYYLPDNIDTMKGQNILMDDFKKGAFAMEVVEGMTTKEEAAIKEKIENVDGVADVIWYDSIADTSIPINALPSKLKDVFNTDDATLMAIFFDDTTSANSTMDAITEIRSITNKQCYLSSMSAVVTDIRQLSEKETPIYVLIAVILTCIVLSIFMDCWILPLFFMLSIGMAIVYNMGSNYFLGEISYITKALSAVLQLGVTMDYSIFLYHSYQENQQRFPNDKERAMAHAISNTFSSVLGSSLTTVAGFIALCFMTFTLGKDLGIVMAKGVVFGVLSCVTILPSFIMIFDKLIRKTTHRTVMPAMEKPARFITKHFKVFILVFLVVLPPALIGYKKADVYYNLDATLPKYLDSIKANEKLSEEFDMNATHMVLANTNLSSKDAKAMLDKMSDVKGVKFALGLDSLLGSAIPRDVIPTKLTETLKQGNWQLFLVQSEYKVATEEVNQQCTKLNDIIKKYDSSAMLIGEAPCTNDLITITDKDFKVVSAISIIVVFLIIAIVFRSISLPVILVAVIEFAIFINLGIPYYTGVKMPFIASIVIGTIQLGATVDYAILMTTRYKKERCKRKEKKESIRIALGSSITSIILSALGFFAATFGVGLYSDIDMISSICILMARGAIISMFVVILILPSMLMIFDKFICATTKGMRVAIAEHSALAQNQVNA</sequence>
<evidence type="ECO:0000256" key="2">
    <source>
        <dbReference type="ARBA" id="ARBA00022475"/>
    </source>
</evidence>
<dbReference type="Proteomes" id="UP000295726">
    <property type="component" value="Unassembled WGS sequence"/>
</dbReference>
<dbReference type="InterPro" id="IPR004869">
    <property type="entry name" value="MMPL_dom"/>
</dbReference>
<comment type="caution">
    <text evidence="8">The sequence shown here is derived from an EMBL/GenBank/DDBJ whole genome shotgun (WGS) entry which is preliminary data.</text>
</comment>
<keyword evidence="4 6" id="KW-1133">Transmembrane helix</keyword>
<feature type="transmembrane region" description="Helical" evidence="6">
    <location>
        <begin position="546"/>
        <end position="566"/>
    </location>
</feature>
<feature type="transmembrane region" description="Helical" evidence="6">
    <location>
        <begin position="301"/>
        <end position="327"/>
    </location>
</feature>
<feature type="transmembrane region" description="Helical" evidence="6">
    <location>
        <begin position="613"/>
        <end position="639"/>
    </location>
</feature>
<proteinExistence type="predicted"/>
<evidence type="ECO:0000259" key="7">
    <source>
        <dbReference type="PROSITE" id="PS50156"/>
    </source>
</evidence>
<gene>
    <name evidence="8" type="ORF">EDD59_10964</name>
</gene>
<dbReference type="EMBL" id="SLZZ01000009">
    <property type="protein sequence ID" value="TCS79132.1"/>
    <property type="molecule type" value="Genomic_DNA"/>
</dbReference>
<feature type="transmembrane region" description="Helical" evidence="6">
    <location>
        <begin position="645"/>
        <end position="667"/>
    </location>
</feature>
<keyword evidence="9" id="KW-1185">Reference proteome</keyword>
<feature type="transmembrane region" description="Helical" evidence="6">
    <location>
        <begin position="200"/>
        <end position="219"/>
    </location>
</feature>
<dbReference type="PANTHER" id="PTHR33406:SF13">
    <property type="entry name" value="MEMBRANE PROTEIN YDFJ"/>
    <property type="match status" value="1"/>
</dbReference>
<feature type="transmembrane region" description="Helical" evidence="6">
    <location>
        <begin position="268"/>
        <end position="295"/>
    </location>
</feature>
<feature type="transmembrane region" description="Helical" evidence="6">
    <location>
        <begin position="353"/>
        <end position="372"/>
    </location>
</feature>
<keyword evidence="5 6" id="KW-0472">Membrane</keyword>
<feature type="transmembrane region" description="Helical" evidence="6">
    <location>
        <begin position="176"/>
        <end position="193"/>
    </location>
</feature>
<dbReference type="RefSeq" id="WP_132380741.1">
    <property type="nucleotide sequence ID" value="NZ_DAIPCY010000003.1"/>
</dbReference>
<feature type="domain" description="SSD" evidence="7">
    <location>
        <begin position="544"/>
        <end position="673"/>
    </location>
</feature>
<dbReference type="InterPro" id="IPR050545">
    <property type="entry name" value="Mycobact_MmpL"/>
</dbReference>
<dbReference type="AlphaFoldDB" id="A0A4V2URW6"/>
<keyword evidence="2" id="KW-1003">Cell membrane</keyword>
<feature type="transmembrane region" description="Helical" evidence="6">
    <location>
        <begin position="572"/>
        <end position="592"/>
    </location>
</feature>
<dbReference type="PANTHER" id="PTHR33406">
    <property type="entry name" value="MEMBRANE PROTEIN MJ1562-RELATED"/>
    <property type="match status" value="1"/>
</dbReference>
<protein>
    <recommendedName>
        <fullName evidence="7">SSD domain-containing protein</fullName>
    </recommendedName>
</protein>
<evidence type="ECO:0000256" key="1">
    <source>
        <dbReference type="ARBA" id="ARBA00004651"/>
    </source>
</evidence>
<dbReference type="OrthoDB" id="9782006at2"/>
<evidence type="ECO:0000313" key="9">
    <source>
        <dbReference type="Proteomes" id="UP000295726"/>
    </source>
</evidence>
<dbReference type="PROSITE" id="PS50156">
    <property type="entry name" value="SSD"/>
    <property type="match status" value="1"/>
</dbReference>
<dbReference type="InterPro" id="IPR000731">
    <property type="entry name" value="SSD"/>
</dbReference>
<dbReference type="SUPFAM" id="SSF82866">
    <property type="entry name" value="Multidrug efflux transporter AcrB transmembrane domain"/>
    <property type="match status" value="2"/>
</dbReference>
<dbReference type="Gene3D" id="1.20.1640.10">
    <property type="entry name" value="Multidrug efflux transporter AcrB transmembrane domain"/>
    <property type="match status" value="2"/>
</dbReference>